<comment type="caution">
    <text evidence="1">The sequence shown here is derived from an EMBL/GenBank/DDBJ whole genome shotgun (WGS) entry which is preliminary data.</text>
</comment>
<evidence type="ECO:0000313" key="1">
    <source>
        <dbReference type="EMBL" id="MCP1674155.1"/>
    </source>
</evidence>
<sequence>MLRRKNNKNSKQARAMVRITNEAIALRDEILALDGGERAQVMALCAYTYKQLFGRHAQIRNVFLAPESAPRRLIEATASGIDQVSRKNGRPLKLVADGQGNAGAVLPAFVAAHVRRLGLALKAWRLLVESGLAIDARAPVREAWSALAQDEPALLAAFAALRAIEAENAALAAEPERAPTVFSKLEDSDWLSLCATLPLAGEAAESSSAA</sequence>
<accession>A0AAE3G1M2</accession>
<proteinExistence type="predicted"/>
<dbReference type="EMBL" id="JALJXV010000003">
    <property type="protein sequence ID" value="MCP1674155.1"/>
    <property type="molecule type" value="Genomic_DNA"/>
</dbReference>
<evidence type="ECO:0000313" key="2">
    <source>
        <dbReference type="Proteomes" id="UP001205843"/>
    </source>
</evidence>
<dbReference type="Proteomes" id="UP001205843">
    <property type="component" value="Unassembled WGS sequence"/>
</dbReference>
<dbReference type="RefSeq" id="WP_253475867.1">
    <property type="nucleotide sequence ID" value="NZ_JALJXV010000003.1"/>
</dbReference>
<reference evidence="1" key="1">
    <citation type="submission" date="2022-03" db="EMBL/GenBank/DDBJ databases">
        <title>Genomic Encyclopedia of Type Strains, Phase III (KMG-III): the genomes of soil and plant-associated and newly described type strains.</title>
        <authorList>
            <person name="Whitman W."/>
        </authorList>
    </citation>
    <scope>NUCLEOTIDE SEQUENCE</scope>
    <source>
        <strain evidence="1">ANL 6-2</strain>
    </source>
</reference>
<organism evidence="1 2">
    <name type="scientific">Natronocella acetinitrilica</name>
    <dbReference type="NCBI Taxonomy" id="414046"/>
    <lineage>
        <taxon>Bacteria</taxon>
        <taxon>Pseudomonadati</taxon>
        <taxon>Pseudomonadota</taxon>
        <taxon>Gammaproteobacteria</taxon>
        <taxon>Chromatiales</taxon>
        <taxon>Ectothiorhodospiraceae</taxon>
        <taxon>Natronocella</taxon>
    </lineage>
</organism>
<gene>
    <name evidence="1" type="ORF">J2T57_001257</name>
</gene>
<keyword evidence="2" id="KW-1185">Reference proteome</keyword>
<dbReference type="AlphaFoldDB" id="A0AAE3G1M2"/>
<name>A0AAE3G1M2_9GAMM</name>
<protein>
    <submittedName>
        <fullName evidence="1">Uncharacterized protein</fullName>
    </submittedName>
</protein>